<dbReference type="KEGG" id="tep:TepRe1_0175"/>
<dbReference type="EMBL" id="HF563609">
    <property type="protein sequence ID" value="CCP24879.1"/>
    <property type="molecule type" value="Genomic_DNA"/>
</dbReference>
<evidence type="ECO:0000313" key="3">
    <source>
        <dbReference type="Proteomes" id="UP000010802"/>
    </source>
</evidence>
<reference evidence="3" key="1">
    <citation type="journal article" date="2013" name="Genome Announc.">
        <title>First genome sequence of a syntrophic acetate-oxidizing bacterium, Tepidanaerobacter acetatoxydans strain Re1.</title>
        <authorList>
            <person name="Manzoor S."/>
            <person name="Bongcam-Rudloff E."/>
            <person name="Schnurer A."/>
            <person name="Muller B."/>
        </authorList>
    </citation>
    <scope>NUCLEOTIDE SEQUENCE [LARGE SCALE GENOMIC DNA]</scope>
    <source>
        <strain evidence="3">Re1</strain>
    </source>
</reference>
<name>F4LSS1_TEPAE</name>
<accession>F4LSS1</accession>
<evidence type="ECO:0000313" key="2">
    <source>
        <dbReference type="EMBL" id="CCP24879.1"/>
    </source>
</evidence>
<feature type="domain" description="Sporulation stage II protein D amidase enhancer LytB N-terminal" evidence="1">
    <location>
        <begin position="57"/>
        <end position="148"/>
    </location>
</feature>
<dbReference type="STRING" id="1209989.TepRe1_0175"/>
<sequence>MYKRRMVLAMLLVLLVIYTGGCAKKPGPDKKPAAPKIPDKISRGAGKEPVLSVYDVQSKSVKEMKLEDYVAGVVAGEMENYWPVEALATQAILARTYVLEFISDKGGSKYGNADISTDFEEAQAWNPENINDRVIKAVNMTRGEVAAYKGNYIKAWFHSHAGGLTATAKEGLNFKDAEPPYIKVTKSPDSDVGPIGKRTWSASFTKDEVSSAIRDKLGLETGPIDSVSVAKRGPSGRATFLKIGNATVSAPELRIALGSMDMRSTLLTSFKVEGDNVFMAGKGFGHGVGLSQWGANVMAKQGKKPEEIIKYYFKDINIVRLWE</sequence>
<protein>
    <submittedName>
        <fullName evidence="2">SpoIID/LytB domain protein</fullName>
    </submittedName>
</protein>
<dbReference type="AlphaFoldDB" id="F4LSS1"/>
<dbReference type="PATRIC" id="fig|1209989.3.peg.211"/>
<dbReference type="GO" id="GO:0030435">
    <property type="term" value="P:sporulation resulting in formation of a cellular spore"/>
    <property type="evidence" value="ECO:0007669"/>
    <property type="project" value="InterPro"/>
</dbReference>
<dbReference type="RefSeq" id="WP_013777308.1">
    <property type="nucleotide sequence ID" value="NC_015519.1"/>
</dbReference>
<dbReference type="OrthoDB" id="9794671at2"/>
<dbReference type="HOGENOM" id="CLU_021203_1_1_9"/>
<dbReference type="InterPro" id="IPR013693">
    <property type="entry name" value="SpoIID/LytB_N"/>
</dbReference>
<keyword evidence="3" id="KW-1185">Reference proteome</keyword>
<evidence type="ECO:0000259" key="1">
    <source>
        <dbReference type="Pfam" id="PF08486"/>
    </source>
</evidence>
<dbReference type="Proteomes" id="UP000010802">
    <property type="component" value="Chromosome"/>
</dbReference>
<dbReference type="NCBIfam" id="TIGR02669">
    <property type="entry name" value="SpoIID_LytB"/>
    <property type="match status" value="1"/>
</dbReference>
<dbReference type="eggNOG" id="COG2385">
    <property type="taxonomic scope" value="Bacteria"/>
</dbReference>
<organism evidence="2 3">
    <name type="scientific">Tepidanaerobacter acetatoxydans (strain DSM 21804 / JCM 16047 / Re1)</name>
    <dbReference type="NCBI Taxonomy" id="1209989"/>
    <lineage>
        <taxon>Bacteria</taxon>
        <taxon>Bacillati</taxon>
        <taxon>Bacillota</taxon>
        <taxon>Clostridia</taxon>
        <taxon>Thermosediminibacterales</taxon>
        <taxon>Tepidanaerobacteraceae</taxon>
        <taxon>Tepidanaerobacter</taxon>
    </lineage>
</organism>
<dbReference type="KEGG" id="tae:TepiRe1_0189"/>
<dbReference type="Pfam" id="PF08486">
    <property type="entry name" value="SpoIID"/>
    <property type="match status" value="1"/>
</dbReference>
<proteinExistence type="predicted"/>
<dbReference type="InterPro" id="IPR013486">
    <property type="entry name" value="SpoIID/LytB"/>
</dbReference>
<gene>
    <name evidence="2" type="ordered locus">TEPIRE1_0189</name>
</gene>
<accession>L0RXE2</accession>